<accession>A0AAV4LNN5</accession>
<dbReference type="GO" id="GO:0032545">
    <property type="term" value="C:CURI complex"/>
    <property type="evidence" value="ECO:0007669"/>
    <property type="project" value="TreeGrafter"/>
</dbReference>
<dbReference type="InterPro" id="IPR024326">
    <property type="entry name" value="RRP7_C"/>
</dbReference>
<dbReference type="AlphaFoldDB" id="A0AAV4LNN5"/>
<gene>
    <name evidence="4" type="ORF">BcabD6B2_01060</name>
</gene>
<dbReference type="GO" id="GO:0034456">
    <property type="term" value="C:UTP-C complex"/>
    <property type="evidence" value="ECO:0007669"/>
    <property type="project" value="TreeGrafter"/>
</dbReference>
<evidence type="ECO:0000256" key="2">
    <source>
        <dbReference type="SAM" id="MobiDB-lite"/>
    </source>
</evidence>
<comment type="similarity">
    <text evidence="1">Belongs to the RRP7 family.</text>
</comment>
<organism evidence="4 5">
    <name type="scientific">Babesia caballi</name>
    <dbReference type="NCBI Taxonomy" id="5871"/>
    <lineage>
        <taxon>Eukaryota</taxon>
        <taxon>Sar</taxon>
        <taxon>Alveolata</taxon>
        <taxon>Apicomplexa</taxon>
        <taxon>Aconoidasida</taxon>
        <taxon>Piroplasmida</taxon>
        <taxon>Babesiidae</taxon>
        <taxon>Babesia</taxon>
    </lineage>
</organism>
<name>A0AAV4LNN5_BABCB</name>
<comment type="caution">
    <text evidence="4">The sequence shown here is derived from an EMBL/GenBank/DDBJ whole genome shotgun (WGS) entry which is preliminary data.</text>
</comment>
<proteinExistence type="inferred from homology"/>
<reference evidence="4 5" key="1">
    <citation type="submission" date="2021-06" db="EMBL/GenBank/DDBJ databases">
        <title>Genome sequence of Babesia caballi.</title>
        <authorList>
            <person name="Yamagishi J."/>
            <person name="Kidaka T."/>
            <person name="Ochi A."/>
        </authorList>
    </citation>
    <scope>NUCLEOTIDE SEQUENCE [LARGE SCALE GENOMIC DNA]</scope>
    <source>
        <strain evidence="4">USDA-D6B2</strain>
    </source>
</reference>
<dbReference type="Proteomes" id="UP001497744">
    <property type="component" value="Unassembled WGS sequence"/>
</dbReference>
<evidence type="ECO:0000259" key="3">
    <source>
        <dbReference type="Pfam" id="PF12923"/>
    </source>
</evidence>
<feature type="compositionally biased region" description="Polar residues" evidence="2">
    <location>
        <begin position="226"/>
        <end position="240"/>
    </location>
</feature>
<evidence type="ECO:0000313" key="5">
    <source>
        <dbReference type="Proteomes" id="UP001497744"/>
    </source>
</evidence>
<dbReference type="EMBL" id="BPLF01000001">
    <property type="protein sequence ID" value="GIX60671.1"/>
    <property type="molecule type" value="Genomic_DNA"/>
</dbReference>
<dbReference type="PANTHER" id="PTHR13191:SF0">
    <property type="entry name" value="RIBOSOMAL RNA-PROCESSING PROTEIN 7 HOMOLOG A-RELATED"/>
    <property type="match status" value="1"/>
</dbReference>
<feature type="domain" description="Ribosomal RNA-processing protein 7 C-terminal" evidence="3">
    <location>
        <begin position="144"/>
        <end position="225"/>
    </location>
</feature>
<dbReference type="Pfam" id="PF12923">
    <property type="entry name" value="RRP7"/>
    <property type="match status" value="1"/>
</dbReference>
<evidence type="ECO:0000313" key="4">
    <source>
        <dbReference type="EMBL" id="GIX60671.1"/>
    </source>
</evidence>
<dbReference type="InterPro" id="IPR040446">
    <property type="entry name" value="RRP7"/>
</dbReference>
<dbReference type="PANTHER" id="PTHR13191">
    <property type="entry name" value="RIBOSOMAL RNA PROCESSING PROTEIN 7-RELATED"/>
    <property type="match status" value="1"/>
</dbReference>
<dbReference type="GO" id="GO:0006364">
    <property type="term" value="P:rRNA processing"/>
    <property type="evidence" value="ECO:0007669"/>
    <property type="project" value="TreeGrafter"/>
</dbReference>
<protein>
    <submittedName>
        <fullName evidence="4">DnaJ homolog subfamily C member 19</fullName>
    </submittedName>
</protein>
<evidence type="ECO:0000256" key="1">
    <source>
        <dbReference type="ARBA" id="ARBA00006110"/>
    </source>
</evidence>
<keyword evidence="5" id="KW-1185">Reference proteome</keyword>
<dbReference type="GO" id="GO:0000028">
    <property type="term" value="P:ribosomal small subunit assembly"/>
    <property type="evidence" value="ECO:0007669"/>
    <property type="project" value="TreeGrafter"/>
</dbReference>
<dbReference type="GeneID" id="94192154"/>
<feature type="region of interest" description="Disordered" evidence="2">
    <location>
        <begin position="218"/>
        <end position="240"/>
    </location>
</feature>
<dbReference type="RefSeq" id="XP_067712742.1">
    <property type="nucleotide sequence ID" value="XM_067856641.1"/>
</dbReference>
<sequence>MAVDSQGILLFQLTQGLPFYSQVLCSRHDSEKSTGQSRELPEGRTLFVRSLDPLLAQESIARALSRFGDAELYPLSKASKSDPGRPERPGMFHAVFDESKPITKLLSGQSKGSGTVIPAKSHKSKDGATLLSAALEGRRAQYRGMDILQKCADECLVAYDIEEDVERRLEKEVIVDDEGFTLVTQGPAAVKGGVTRRSGKRKRESTATTVDFYRFPNKERIMQEAGEQSASDTTGAPTEH</sequence>